<gene>
    <name evidence="1" type="ORF">HPB49_018676</name>
</gene>
<dbReference type="EMBL" id="CM023475">
    <property type="protein sequence ID" value="KAH7945990.1"/>
    <property type="molecule type" value="Genomic_DNA"/>
</dbReference>
<keyword evidence="2" id="KW-1185">Reference proteome</keyword>
<comment type="caution">
    <text evidence="1">The sequence shown here is derived from an EMBL/GenBank/DDBJ whole genome shotgun (WGS) entry which is preliminary data.</text>
</comment>
<organism evidence="1 2">
    <name type="scientific">Dermacentor silvarum</name>
    <name type="common">Tick</name>
    <dbReference type="NCBI Taxonomy" id="543639"/>
    <lineage>
        <taxon>Eukaryota</taxon>
        <taxon>Metazoa</taxon>
        <taxon>Ecdysozoa</taxon>
        <taxon>Arthropoda</taxon>
        <taxon>Chelicerata</taxon>
        <taxon>Arachnida</taxon>
        <taxon>Acari</taxon>
        <taxon>Parasitiformes</taxon>
        <taxon>Ixodida</taxon>
        <taxon>Ixodoidea</taxon>
        <taxon>Ixodidae</taxon>
        <taxon>Rhipicephalinae</taxon>
        <taxon>Dermacentor</taxon>
    </lineage>
</organism>
<reference evidence="1" key="1">
    <citation type="submission" date="2020-05" db="EMBL/GenBank/DDBJ databases">
        <title>Large-scale comparative analyses of tick genomes elucidate their genetic diversity and vector capacities.</title>
        <authorList>
            <person name="Jia N."/>
            <person name="Wang J."/>
            <person name="Shi W."/>
            <person name="Du L."/>
            <person name="Sun Y."/>
            <person name="Zhan W."/>
            <person name="Jiang J."/>
            <person name="Wang Q."/>
            <person name="Zhang B."/>
            <person name="Ji P."/>
            <person name="Sakyi L.B."/>
            <person name="Cui X."/>
            <person name="Yuan T."/>
            <person name="Jiang B."/>
            <person name="Yang W."/>
            <person name="Lam T.T.-Y."/>
            <person name="Chang Q."/>
            <person name="Ding S."/>
            <person name="Wang X."/>
            <person name="Zhu J."/>
            <person name="Ruan X."/>
            <person name="Zhao L."/>
            <person name="Wei J."/>
            <person name="Que T."/>
            <person name="Du C."/>
            <person name="Cheng J."/>
            <person name="Dai P."/>
            <person name="Han X."/>
            <person name="Huang E."/>
            <person name="Gao Y."/>
            <person name="Liu J."/>
            <person name="Shao H."/>
            <person name="Ye R."/>
            <person name="Li L."/>
            <person name="Wei W."/>
            <person name="Wang X."/>
            <person name="Wang C."/>
            <person name="Yang T."/>
            <person name="Huo Q."/>
            <person name="Li W."/>
            <person name="Guo W."/>
            <person name="Chen H."/>
            <person name="Zhou L."/>
            <person name="Ni X."/>
            <person name="Tian J."/>
            <person name="Zhou Y."/>
            <person name="Sheng Y."/>
            <person name="Liu T."/>
            <person name="Pan Y."/>
            <person name="Xia L."/>
            <person name="Li J."/>
            <person name="Zhao F."/>
            <person name="Cao W."/>
        </authorList>
    </citation>
    <scope>NUCLEOTIDE SEQUENCE</scope>
    <source>
        <strain evidence="1">Dsil-2018</strain>
    </source>
</reference>
<evidence type="ECO:0000313" key="2">
    <source>
        <dbReference type="Proteomes" id="UP000821865"/>
    </source>
</evidence>
<evidence type="ECO:0000313" key="1">
    <source>
        <dbReference type="EMBL" id="KAH7945990.1"/>
    </source>
</evidence>
<protein>
    <submittedName>
        <fullName evidence="1">Uncharacterized protein</fullName>
    </submittedName>
</protein>
<accession>A0ACB8CMG2</accession>
<proteinExistence type="predicted"/>
<sequence length="341" mass="38465">MELLIVPDPQDAADVERPCRSSLPANYTVPAAVLNANGFVELNRWGVLKRRRCRRTVINLLLFHNEVDLLEVRLRELGNAVDHFVVLESTRNFRMHKRNLLLEPLLNTPRFQPFRDRLVYGYNADYPEFPEDADPRAVRMALHRIFMDELMVTFTKSFPHVDDDAWILFTSADEIPSSSVVDFLSHHDGLPDVVAFGYAKSVYSFLMPHAQGLSTERAACTWRCLRDDLATSLDALRFATMQAVAEPPWTAGTREHPAGWHCSWCLGPAGVVAKIASEPEAINRSVDAALTARLMRTGRLYSGKLVASSEPEKSRFVLPAFVEKNPVNFKSILLSMSRDQA</sequence>
<name>A0ACB8CMG2_DERSI</name>
<dbReference type="Proteomes" id="UP000821865">
    <property type="component" value="Chromosome 6"/>
</dbReference>